<organism evidence="1 2">
    <name type="scientific">Suillus luteus UH-Slu-Lm8-n1</name>
    <dbReference type="NCBI Taxonomy" id="930992"/>
    <lineage>
        <taxon>Eukaryota</taxon>
        <taxon>Fungi</taxon>
        <taxon>Dikarya</taxon>
        <taxon>Basidiomycota</taxon>
        <taxon>Agaricomycotina</taxon>
        <taxon>Agaricomycetes</taxon>
        <taxon>Agaricomycetidae</taxon>
        <taxon>Boletales</taxon>
        <taxon>Suillineae</taxon>
        <taxon>Suillaceae</taxon>
        <taxon>Suillus</taxon>
    </lineage>
</organism>
<proteinExistence type="predicted"/>
<gene>
    <name evidence="1" type="ORF">CY34DRAFT_646810</name>
</gene>
<dbReference type="HOGENOM" id="CLU_2777634_0_0_1"/>
<keyword evidence="2" id="KW-1185">Reference proteome</keyword>
<evidence type="ECO:0000313" key="2">
    <source>
        <dbReference type="Proteomes" id="UP000054485"/>
    </source>
</evidence>
<reference evidence="1 2" key="1">
    <citation type="submission" date="2014-04" db="EMBL/GenBank/DDBJ databases">
        <authorList>
            <consortium name="DOE Joint Genome Institute"/>
            <person name="Kuo A."/>
            <person name="Ruytinx J."/>
            <person name="Rineau F."/>
            <person name="Colpaert J."/>
            <person name="Kohler A."/>
            <person name="Nagy L.G."/>
            <person name="Floudas D."/>
            <person name="Copeland A."/>
            <person name="Barry K.W."/>
            <person name="Cichocki N."/>
            <person name="Veneault-Fourrey C."/>
            <person name="LaButti K."/>
            <person name="Lindquist E.A."/>
            <person name="Lipzen A."/>
            <person name="Lundell T."/>
            <person name="Morin E."/>
            <person name="Murat C."/>
            <person name="Sun H."/>
            <person name="Tunlid A."/>
            <person name="Henrissat B."/>
            <person name="Grigoriev I.V."/>
            <person name="Hibbett D.S."/>
            <person name="Martin F."/>
            <person name="Nordberg H.P."/>
            <person name="Cantor M.N."/>
            <person name="Hua S.X."/>
        </authorList>
    </citation>
    <scope>NUCLEOTIDE SEQUENCE [LARGE SCALE GENOMIC DNA]</scope>
    <source>
        <strain evidence="1 2">UH-Slu-Lm8-n1</strain>
    </source>
</reference>
<dbReference type="AlphaFoldDB" id="A0A0C9ZA29"/>
<protein>
    <submittedName>
        <fullName evidence="1">Uncharacterized protein</fullName>
    </submittedName>
</protein>
<evidence type="ECO:0000313" key="1">
    <source>
        <dbReference type="EMBL" id="KIK34365.1"/>
    </source>
</evidence>
<accession>A0A0C9ZA29</accession>
<reference evidence="2" key="2">
    <citation type="submission" date="2015-01" db="EMBL/GenBank/DDBJ databases">
        <title>Evolutionary Origins and Diversification of the Mycorrhizal Mutualists.</title>
        <authorList>
            <consortium name="DOE Joint Genome Institute"/>
            <consortium name="Mycorrhizal Genomics Consortium"/>
            <person name="Kohler A."/>
            <person name="Kuo A."/>
            <person name="Nagy L.G."/>
            <person name="Floudas D."/>
            <person name="Copeland A."/>
            <person name="Barry K.W."/>
            <person name="Cichocki N."/>
            <person name="Veneault-Fourrey C."/>
            <person name="LaButti K."/>
            <person name="Lindquist E.A."/>
            <person name="Lipzen A."/>
            <person name="Lundell T."/>
            <person name="Morin E."/>
            <person name="Murat C."/>
            <person name="Riley R."/>
            <person name="Ohm R."/>
            <person name="Sun H."/>
            <person name="Tunlid A."/>
            <person name="Henrissat B."/>
            <person name="Grigoriev I.V."/>
            <person name="Hibbett D.S."/>
            <person name="Martin F."/>
        </authorList>
    </citation>
    <scope>NUCLEOTIDE SEQUENCE [LARGE SCALE GENOMIC DNA]</scope>
    <source>
        <strain evidence="2">UH-Slu-Lm8-n1</strain>
    </source>
</reference>
<name>A0A0C9ZA29_9AGAM</name>
<dbReference type="EMBL" id="KN835764">
    <property type="protein sequence ID" value="KIK34365.1"/>
    <property type="molecule type" value="Genomic_DNA"/>
</dbReference>
<dbReference type="Proteomes" id="UP000054485">
    <property type="component" value="Unassembled WGS sequence"/>
</dbReference>
<dbReference type="InParanoid" id="A0A0C9ZA29"/>
<sequence length="69" mass="8218">MRDVDVNVHVHVYSKNEMEMFKTCQRKGSKQCHRKKGSENHNHKVRMYSIDDSWMCDCNFLVRAEGCCH</sequence>